<dbReference type="PROSITE" id="PS50011">
    <property type="entry name" value="PROTEIN_KINASE_DOM"/>
    <property type="match status" value="1"/>
</dbReference>
<feature type="domain" description="Protein kinase" evidence="7">
    <location>
        <begin position="74"/>
        <end position="360"/>
    </location>
</feature>
<keyword evidence="9" id="KW-1185">Reference proteome</keyword>
<keyword evidence="4" id="KW-0067">ATP-binding</keyword>
<keyword evidence="6" id="KW-0472">Membrane</keyword>
<evidence type="ECO:0000256" key="1">
    <source>
        <dbReference type="ARBA" id="ARBA00022679"/>
    </source>
</evidence>
<dbReference type="InterPro" id="IPR011009">
    <property type="entry name" value="Kinase-like_dom_sf"/>
</dbReference>
<dbReference type="GO" id="GO:0004672">
    <property type="term" value="F:protein kinase activity"/>
    <property type="evidence" value="ECO:0007669"/>
    <property type="project" value="InterPro"/>
</dbReference>
<evidence type="ECO:0000256" key="6">
    <source>
        <dbReference type="SAM" id="Phobius"/>
    </source>
</evidence>
<dbReference type="SUPFAM" id="SSF56112">
    <property type="entry name" value="Protein kinase-like (PK-like)"/>
    <property type="match status" value="1"/>
</dbReference>
<reference evidence="8" key="1">
    <citation type="submission" date="2023-07" db="EMBL/GenBank/DDBJ databases">
        <title>draft genome sequence of fig (Ficus carica).</title>
        <authorList>
            <person name="Takahashi T."/>
            <person name="Nishimura K."/>
        </authorList>
    </citation>
    <scope>NUCLEOTIDE SEQUENCE</scope>
</reference>
<feature type="region of interest" description="Disordered" evidence="5">
    <location>
        <begin position="368"/>
        <end position="397"/>
    </location>
</feature>
<dbReference type="AlphaFoldDB" id="A0AA88AVP2"/>
<evidence type="ECO:0000256" key="2">
    <source>
        <dbReference type="ARBA" id="ARBA00022741"/>
    </source>
</evidence>
<dbReference type="Gene3D" id="1.10.510.10">
    <property type="entry name" value="Transferase(Phosphotransferase) domain 1"/>
    <property type="match status" value="1"/>
</dbReference>
<evidence type="ECO:0000256" key="3">
    <source>
        <dbReference type="ARBA" id="ARBA00022777"/>
    </source>
</evidence>
<dbReference type="Gene3D" id="3.30.200.20">
    <property type="entry name" value="Phosphorylase Kinase, domain 1"/>
    <property type="match status" value="1"/>
</dbReference>
<dbReference type="InterPro" id="IPR001245">
    <property type="entry name" value="Ser-Thr/Tyr_kinase_cat_dom"/>
</dbReference>
<dbReference type="InterPro" id="IPR008271">
    <property type="entry name" value="Ser/Thr_kinase_AS"/>
</dbReference>
<dbReference type="FunFam" id="3.30.200.20:FF:000327">
    <property type="entry name" value="Cysteine-rich receptor-like protein kinase 10"/>
    <property type="match status" value="1"/>
</dbReference>
<evidence type="ECO:0000259" key="7">
    <source>
        <dbReference type="PROSITE" id="PS50011"/>
    </source>
</evidence>
<name>A0AA88AVP2_FICCA</name>
<dbReference type="Pfam" id="PF07714">
    <property type="entry name" value="PK_Tyr_Ser-Thr"/>
    <property type="match status" value="1"/>
</dbReference>
<dbReference type="GO" id="GO:0005524">
    <property type="term" value="F:ATP binding"/>
    <property type="evidence" value="ECO:0007669"/>
    <property type="project" value="UniProtKB-KW"/>
</dbReference>
<dbReference type="SMART" id="SM00220">
    <property type="entry name" value="S_TKc"/>
    <property type="match status" value="1"/>
</dbReference>
<dbReference type="EMBL" id="BTGU01000056">
    <property type="protein sequence ID" value="GMN55273.1"/>
    <property type="molecule type" value="Genomic_DNA"/>
</dbReference>
<dbReference type="InterPro" id="IPR000719">
    <property type="entry name" value="Prot_kinase_dom"/>
</dbReference>
<keyword evidence="6" id="KW-0812">Transmembrane</keyword>
<dbReference type="Proteomes" id="UP001187192">
    <property type="component" value="Unassembled WGS sequence"/>
</dbReference>
<feature type="transmembrane region" description="Helical" evidence="6">
    <location>
        <begin position="7"/>
        <end position="29"/>
    </location>
</feature>
<organism evidence="8 9">
    <name type="scientific">Ficus carica</name>
    <name type="common">Common fig</name>
    <dbReference type="NCBI Taxonomy" id="3494"/>
    <lineage>
        <taxon>Eukaryota</taxon>
        <taxon>Viridiplantae</taxon>
        <taxon>Streptophyta</taxon>
        <taxon>Embryophyta</taxon>
        <taxon>Tracheophyta</taxon>
        <taxon>Spermatophyta</taxon>
        <taxon>Magnoliopsida</taxon>
        <taxon>eudicotyledons</taxon>
        <taxon>Gunneridae</taxon>
        <taxon>Pentapetalae</taxon>
        <taxon>rosids</taxon>
        <taxon>fabids</taxon>
        <taxon>Rosales</taxon>
        <taxon>Moraceae</taxon>
        <taxon>Ficeae</taxon>
        <taxon>Ficus</taxon>
    </lineage>
</organism>
<proteinExistence type="predicted"/>
<keyword evidence="3" id="KW-0418">Kinase</keyword>
<protein>
    <recommendedName>
        <fullName evidence="7">Protein kinase domain-containing protein</fullName>
    </recommendedName>
</protein>
<dbReference type="FunFam" id="1.10.510.10:FF:000560">
    <property type="entry name" value="Putative LRR receptor-like serine/threonine-protein kinase isoform A"/>
    <property type="match status" value="1"/>
</dbReference>
<gene>
    <name evidence="8" type="ORF">TIFTF001_024393</name>
</gene>
<dbReference type="PROSITE" id="PS00108">
    <property type="entry name" value="PROTEIN_KINASE_ST"/>
    <property type="match status" value="1"/>
</dbReference>
<evidence type="ECO:0000256" key="4">
    <source>
        <dbReference type="ARBA" id="ARBA00022840"/>
    </source>
</evidence>
<keyword evidence="6" id="KW-1133">Transmembrane helix</keyword>
<sequence>MSSASQSVLFLLLGGMAMFIIMLILLLVFCKIIKPSDLNKLVKRARRPPDLFSGNLRSISLFDFQTLKKATNNFHPGNLLGRGGFGPVYRGKLEDGIMIAVKKLSVNKSQQGESEFLAEVRMITSIQHKNLVHLLGCCSVGPHRLLVYEYMINRSLDLIIYGNNDQFMNWSTRNQIIIGVARGLQYLHEDCPLRIIHRDIKASNILLDDKFQPKIGDFGLARFFPEDEAYLSTAFAGTLGYSAPEYAIRGELSEKADIYSFGVLVLEIISCRKNTDLSLPSEMQYLPEYAWRLYEKSKVLDLVDPQMREDGFLERDVLQAIHVAFMCLQPQPDLRPPMSQIVSMLTCNANMNGTPMRPAFLERRRKRDIENPSCDSISDPFPSPLQSDSSLPKRPPN</sequence>
<evidence type="ECO:0000256" key="5">
    <source>
        <dbReference type="SAM" id="MobiDB-lite"/>
    </source>
</evidence>
<keyword evidence="2" id="KW-0547">Nucleotide-binding</keyword>
<dbReference type="CDD" id="cd14066">
    <property type="entry name" value="STKc_IRAK"/>
    <property type="match status" value="1"/>
</dbReference>
<dbReference type="PANTHER" id="PTHR47973">
    <property type="entry name" value="CYSTEINE-RICH RECEPTOR-LIKE PROTEIN KINASE 3"/>
    <property type="match status" value="1"/>
</dbReference>
<comment type="caution">
    <text evidence="8">The sequence shown here is derived from an EMBL/GenBank/DDBJ whole genome shotgun (WGS) entry which is preliminary data.</text>
</comment>
<evidence type="ECO:0000313" key="8">
    <source>
        <dbReference type="EMBL" id="GMN55273.1"/>
    </source>
</evidence>
<accession>A0AA88AVP2</accession>
<keyword evidence="1" id="KW-0808">Transferase</keyword>
<dbReference type="InterPro" id="IPR052059">
    <property type="entry name" value="CR_Ser/Thr_kinase"/>
</dbReference>
<evidence type="ECO:0000313" key="9">
    <source>
        <dbReference type="Proteomes" id="UP001187192"/>
    </source>
</evidence>